<dbReference type="SUPFAM" id="SSF111369">
    <property type="entry name" value="HlyD-like secretion proteins"/>
    <property type="match status" value="1"/>
</dbReference>
<dbReference type="InterPro" id="IPR051909">
    <property type="entry name" value="MFP_Cation_Efflux"/>
</dbReference>
<dbReference type="Proteomes" id="UP000315724">
    <property type="component" value="Chromosome"/>
</dbReference>
<feature type="transmembrane region" description="Helical" evidence="3">
    <location>
        <begin position="44"/>
        <end position="65"/>
    </location>
</feature>
<feature type="region of interest" description="Disordered" evidence="2">
    <location>
        <begin position="1"/>
        <end position="35"/>
    </location>
</feature>
<dbReference type="KEGG" id="tpol:Mal48_11990"/>
<dbReference type="Pfam" id="PF25954">
    <property type="entry name" value="Beta-barrel_RND_2"/>
    <property type="match status" value="1"/>
</dbReference>
<dbReference type="GO" id="GO:0060003">
    <property type="term" value="P:copper ion export"/>
    <property type="evidence" value="ECO:0007669"/>
    <property type="project" value="TreeGrafter"/>
</dbReference>
<dbReference type="Pfam" id="PF25973">
    <property type="entry name" value="BSH_CzcB"/>
    <property type="match status" value="1"/>
</dbReference>
<proteinExistence type="predicted"/>
<dbReference type="Gene3D" id="2.40.420.20">
    <property type="match status" value="1"/>
</dbReference>
<organism evidence="6 7">
    <name type="scientific">Thalassoglobus polymorphus</name>
    <dbReference type="NCBI Taxonomy" id="2527994"/>
    <lineage>
        <taxon>Bacteria</taxon>
        <taxon>Pseudomonadati</taxon>
        <taxon>Planctomycetota</taxon>
        <taxon>Planctomycetia</taxon>
        <taxon>Planctomycetales</taxon>
        <taxon>Planctomycetaceae</taxon>
        <taxon>Thalassoglobus</taxon>
    </lineage>
</organism>
<dbReference type="Gene3D" id="2.40.30.170">
    <property type="match status" value="1"/>
</dbReference>
<keyword evidence="1" id="KW-0813">Transport</keyword>
<evidence type="ECO:0000313" key="7">
    <source>
        <dbReference type="Proteomes" id="UP000315724"/>
    </source>
</evidence>
<sequence length="559" mass="60825">MSNSMMDVTTKHATSSPPNKVDDKPVESPPQGRSRGVFGRTARLVLSSLGPTLVLIGFAAVFYYGHHHDWRIPKFAALTGPVETSVDDWCEEHAVPESICVECDPTLMPKGPDYGWCADHGVHNCTLDHPDVSQLKEPPSQKELVADLQRAVRAFEIAPRKENNSSCGIYKTRIQFASIEAVQQAGVDVELVERQSIVESIFGNGEIVYDPTRLASLASRVPGSVWSVSKNIGDPVSEGEVLAVIDAVEVGDLKTMLLRSLAEEKLQRQNVARLSQAGKSGAIAGSRILDAEAALAKAHADVLSAEQSLINLGLPVDVDRLRELSEKQVLNELRMLGIPESLRNQINLETATTNLLPILSPMNGIVVQRSVTPGEVVNPSRILFQVADTQQMWLQLSVPLENMDQLEVGQQIRFTPDGSRRVVEGKLDWVSTSVDKETRMVGVRAILANTDGKLRNETFGMGEIILREESDAIVIPTGSSHWEGCCQVVFVRDKNYFDSPDSYKVFHVRSVRLGAINGDVTEVLSGVLPGEVIATAGSDVLKAQLLKNNLGAGCDCVAE</sequence>
<protein>
    <submittedName>
        <fullName evidence="6">Cobalt-zinc-cadmium resistance protein CzcB</fullName>
    </submittedName>
</protein>
<keyword evidence="3" id="KW-1133">Transmembrane helix</keyword>
<dbReference type="PANTHER" id="PTHR30097">
    <property type="entry name" value="CATION EFFLUX SYSTEM PROTEIN CUSB"/>
    <property type="match status" value="1"/>
</dbReference>
<evidence type="ECO:0000259" key="5">
    <source>
        <dbReference type="Pfam" id="PF25973"/>
    </source>
</evidence>
<dbReference type="InterPro" id="IPR058792">
    <property type="entry name" value="Beta-barrel_RND_2"/>
</dbReference>
<evidence type="ECO:0000256" key="1">
    <source>
        <dbReference type="ARBA" id="ARBA00022448"/>
    </source>
</evidence>
<evidence type="ECO:0000313" key="6">
    <source>
        <dbReference type="EMBL" id="QDT31960.1"/>
    </source>
</evidence>
<gene>
    <name evidence="6" type="primary">czcB</name>
    <name evidence="6" type="ORF">Mal48_11990</name>
</gene>
<reference evidence="6 7" key="1">
    <citation type="submission" date="2019-02" db="EMBL/GenBank/DDBJ databases">
        <title>Deep-cultivation of Planctomycetes and their phenomic and genomic characterization uncovers novel biology.</title>
        <authorList>
            <person name="Wiegand S."/>
            <person name="Jogler M."/>
            <person name="Boedeker C."/>
            <person name="Pinto D."/>
            <person name="Vollmers J."/>
            <person name="Rivas-Marin E."/>
            <person name="Kohn T."/>
            <person name="Peeters S.H."/>
            <person name="Heuer A."/>
            <person name="Rast P."/>
            <person name="Oberbeckmann S."/>
            <person name="Bunk B."/>
            <person name="Jeske O."/>
            <person name="Meyerdierks A."/>
            <person name="Storesund J.E."/>
            <person name="Kallscheuer N."/>
            <person name="Luecker S."/>
            <person name="Lage O.M."/>
            <person name="Pohl T."/>
            <person name="Merkel B.J."/>
            <person name="Hornburger P."/>
            <person name="Mueller R.-W."/>
            <person name="Bruemmer F."/>
            <person name="Labrenz M."/>
            <person name="Spormann A.M."/>
            <person name="Op den Camp H."/>
            <person name="Overmann J."/>
            <person name="Amann R."/>
            <person name="Jetten M.S.M."/>
            <person name="Mascher T."/>
            <person name="Medema M.H."/>
            <person name="Devos D.P."/>
            <person name="Kaster A.-K."/>
            <person name="Ovreas L."/>
            <person name="Rohde M."/>
            <person name="Galperin M.Y."/>
            <person name="Jogler C."/>
        </authorList>
    </citation>
    <scope>NUCLEOTIDE SEQUENCE [LARGE SCALE GENOMIC DNA]</scope>
    <source>
        <strain evidence="6 7">Mal48</strain>
    </source>
</reference>
<keyword evidence="3" id="KW-0812">Transmembrane</keyword>
<accession>A0A517QJY6</accession>
<dbReference type="GO" id="GO:0015679">
    <property type="term" value="P:plasma membrane copper ion transport"/>
    <property type="evidence" value="ECO:0007669"/>
    <property type="project" value="TreeGrafter"/>
</dbReference>
<evidence type="ECO:0000256" key="2">
    <source>
        <dbReference type="SAM" id="MobiDB-lite"/>
    </source>
</evidence>
<name>A0A517QJY6_9PLAN</name>
<feature type="compositionally biased region" description="Polar residues" evidence="2">
    <location>
        <begin position="1"/>
        <end position="18"/>
    </location>
</feature>
<dbReference type="GO" id="GO:0046914">
    <property type="term" value="F:transition metal ion binding"/>
    <property type="evidence" value="ECO:0007669"/>
    <property type="project" value="TreeGrafter"/>
</dbReference>
<dbReference type="InterPro" id="IPR058647">
    <property type="entry name" value="BSH_CzcB-like"/>
</dbReference>
<feature type="domain" description="CusB-like beta-barrel" evidence="4">
    <location>
        <begin position="392"/>
        <end position="459"/>
    </location>
</feature>
<dbReference type="GO" id="GO:0030288">
    <property type="term" value="C:outer membrane-bounded periplasmic space"/>
    <property type="evidence" value="ECO:0007669"/>
    <property type="project" value="TreeGrafter"/>
</dbReference>
<keyword evidence="3" id="KW-0472">Membrane</keyword>
<evidence type="ECO:0000259" key="4">
    <source>
        <dbReference type="Pfam" id="PF25954"/>
    </source>
</evidence>
<dbReference type="EMBL" id="CP036267">
    <property type="protein sequence ID" value="QDT31960.1"/>
    <property type="molecule type" value="Genomic_DNA"/>
</dbReference>
<dbReference type="PANTHER" id="PTHR30097:SF4">
    <property type="entry name" value="SLR6042 PROTEIN"/>
    <property type="match status" value="1"/>
</dbReference>
<keyword evidence="7" id="KW-1185">Reference proteome</keyword>
<dbReference type="Gene3D" id="2.40.50.100">
    <property type="match status" value="1"/>
</dbReference>
<feature type="domain" description="CzcB-like barrel-sandwich hybrid" evidence="5">
    <location>
        <begin position="214"/>
        <end position="388"/>
    </location>
</feature>
<evidence type="ECO:0000256" key="3">
    <source>
        <dbReference type="SAM" id="Phobius"/>
    </source>
</evidence>
<dbReference type="AlphaFoldDB" id="A0A517QJY6"/>